<keyword evidence="5 9" id="KW-0812">Transmembrane</keyword>
<comment type="caution">
    <text evidence="11">The sequence shown here is derived from an EMBL/GenBank/DDBJ whole genome shotgun (WGS) entry which is preliminary data.</text>
</comment>
<keyword evidence="4" id="KW-1003">Cell membrane</keyword>
<keyword evidence="3" id="KW-0813">Transport</keyword>
<evidence type="ECO:0000256" key="4">
    <source>
        <dbReference type="ARBA" id="ARBA00022475"/>
    </source>
</evidence>
<evidence type="ECO:0000313" key="11">
    <source>
        <dbReference type="EMBL" id="MBF9303640.1"/>
    </source>
</evidence>
<dbReference type="Proteomes" id="UP000228502">
    <property type="component" value="Unassembled WGS sequence"/>
</dbReference>
<dbReference type="PANTHER" id="PTHR34584:SF1">
    <property type="entry name" value="NA(+)_H(+) ANTIPORTER SUBUNIT E1"/>
    <property type="match status" value="1"/>
</dbReference>
<protein>
    <submittedName>
        <fullName evidence="11">Na+/H+ antiporter subunit E</fullName>
    </submittedName>
</protein>
<dbReference type="AlphaFoldDB" id="A0A2G7HY46"/>
<dbReference type="Pfam" id="PF01899">
    <property type="entry name" value="MNHE"/>
    <property type="match status" value="1"/>
</dbReference>
<evidence type="ECO:0000256" key="1">
    <source>
        <dbReference type="ARBA" id="ARBA00004651"/>
    </source>
</evidence>
<dbReference type="KEGG" id="seps:DP17_1935"/>
<evidence type="ECO:0000256" key="7">
    <source>
        <dbReference type="ARBA" id="ARBA00023065"/>
    </source>
</evidence>
<dbReference type="Proteomes" id="UP000648077">
    <property type="component" value="Unassembled WGS sequence"/>
</dbReference>
<dbReference type="InterPro" id="IPR002758">
    <property type="entry name" value="Cation_antiport_E"/>
</dbReference>
<keyword evidence="8 9" id="KW-0472">Membrane</keyword>
<reference evidence="10" key="2">
    <citation type="submission" date="2020-08" db="EMBL/GenBank/DDBJ databases">
        <title>Changes in the skin microbiome associated with squamous cell carcinoma in transplant recipients.</title>
        <authorList>
            <person name="Zaugg J."/>
            <person name="Krueger A."/>
            <person name="Lachner N."/>
        </authorList>
    </citation>
    <scope>NUCLEOTIDE SEQUENCE</scope>
    <source>
        <strain evidence="10">R5988</strain>
    </source>
</reference>
<dbReference type="RefSeq" id="WP_001831972.1">
    <property type="nucleotide sequence ID" value="NZ_AP019721.1"/>
</dbReference>
<accession>A0A2G7HY46</accession>
<evidence type="ECO:0000313" key="10">
    <source>
        <dbReference type="EMBL" id="MBF2230182.1"/>
    </source>
</evidence>
<dbReference type="GO" id="GO:0015297">
    <property type="term" value="F:antiporter activity"/>
    <property type="evidence" value="ECO:0007669"/>
    <property type="project" value="UniProtKB-KW"/>
</dbReference>
<dbReference type="GO" id="GO:0005886">
    <property type="term" value="C:plasma membrane"/>
    <property type="evidence" value="ECO:0007669"/>
    <property type="project" value="UniProtKB-SubCell"/>
</dbReference>
<evidence type="ECO:0000256" key="2">
    <source>
        <dbReference type="ARBA" id="ARBA00006228"/>
    </source>
</evidence>
<keyword evidence="6 9" id="KW-1133">Transmembrane helix</keyword>
<name>A0A2G7HY46_STAEP</name>
<gene>
    <name evidence="12" type="ORF">CTJ08_08235</name>
    <name evidence="10" type="ORF">H3963_07050</name>
    <name evidence="11" type="ORF">I3V53_06030</name>
</gene>
<sequence length="159" mass="18443">MAIQFVINLLVSVIWLLVTNSYTLNNFVLGFILGLFLVYLLHRVLPGQFYLVRIYRIIMLIITFLTELIKANFGVLKIILKPRIENKPGFFVYETELERDWQLVLLSNLITLTPGTVVLGISDDRKKIYIHSIDFSTKEEEIQNIKSSLEKVVRKVGEK</sequence>
<dbReference type="PIRSF" id="PIRSF019239">
    <property type="entry name" value="MrpE"/>
    <property type="match status" value="1"/>
</dbReference>
<dbReference type="Proteomes" id="UP000622362">
    <property type="component" value="Unassembled WGS sequence"/>
</dbReference>
<reference evidence="11" key="3">
    <citation type="submission" date="2020-11" db="EMBL/GenBank/DDBJ databases">
        <title>Molecular epidemiology and genomic profiles of multidrug-resistant bacteria collected from clinical sources in South Africa.</title>
        <authorList>
            <person name="Asante J."/>
            <person name="Amoako D.G."/>
        </authorList>
    </citation>
    <scope>NUCLEOTIDE SEQUENCE</scope>
    <source>
        <strain evidence="11">C68</strain>
    </source>
</reference>
<evidence type="ECO:0000313" key="13">
    <source>
        <dbReference type="Proteomes" id="UP000228502"/>
    </source>
</evidence>
<dbReference type="SMR" id="A0A2G7HY46"/>
<evidence type="ECO:0000256" key="6">
    <source>
        <dbReference type="ARBA" id="ARBA00022989"/>
    </source>
</evidence>
<dbReference type="EMBL" id="PEJG01000008">
    <property type="protein sequence ID" value="PIH10047.1"/>
    <property type="molecule type" value="Genomic_DNA"/>
</dbReference>
<dbReference type="OrthoDB" id="9800498at2"/>
<feature type="transmembrane region" description="Helical" evidence="9">
    <location>
        <begin position="57"/>
        <end position="80"/>
    </location>
</feature>
<organism evidence="11 14">
    <name type="scientific">Staphylococcus epidermidis</name>
    <dbReference type="NCBI Taxonomy" id="1282"/>
    <lineage>
        <taxon>Bacteria</taxon>
        <taxon>Bacillati</taxon>
        <taxon>Bacillota</taxon>
        <taxon>Bacilli</taxon>
        <taxon>Bacillales</taxon>
        <taxon>Staphylococcaceae</taxon>
        <taxon>Staphylococcus</taxon>
    </lineage>
</organism>
<feature type="transmembrane region" description="Helical" evidence="9">
    <location>
        <begin position="5"/>
        <end position="22"/>
    </location>
</feature>
<dbReference type="PANTHER" id="PTHR34584">
    <property type="entry name" value="NA(+)/H(+) ANTIPORTER SUBUNIT E1"/>
    <property type="match status" value="1"/>
</dbReference>
<dbReference type="OMA" id="LYIHAMD"/>
<comment type="subcellular location">
    <subcellularLocation>
        <location evidence="1">Cell membrane</location>
        <topology evidence="1">Multi-pass membrane protein</topology>
    </subcellularLocation>
</comment>
<dbReference type="EMBL" id="JADPYN010000009">
    <property type="protein sequence ID" value="MBF9303640.1"/>
    <property type="molecule type" value="Genomic_DNA"/>
</dbReference>
<evidence type="ECO:0000313" key="12">
    <source>
        <dbReference type="EMBL" id="PIH10047.1"/>
    </source>
</evidence>
<dbReference type="EMBL" id="JACGQI010000009">
    <property type="protein sequence ID" value="MBF2230182.1"/>
    <property type="molecule type" value="Genomic_DNA"/>
</dbReference>
<comment type="similarity">
    <text evidence="2">Belongs to the CPA3 antiporters (TC 2.A.63) subunit E family.</text>
</comment>
<dbReference type="GO" id="GO:0008324">
    <property type="term" value="F:monoatomic cation transmembrane transporter activity"/>
    <property type="evidence" value="ECO:0007669"/>
    <property type="project" value="InterPro"/>
</dbReference>
<dbReference type="NCBIfam" id="NF009291">
    <property type="entry name" value="PRK12651.1-1"/>
    <property type="match status" value="1"/>
</dbReference>
<keyword evidence="7" id="KW-0406">Ion transport</keyword>
<evidence type="ECO:0000256" key="8">
    <source>
        <dbReference type="ARBA" id="ARBA00023136"/>
    </source>
</evidence>
<evidence type="ECO:0000256" key="5">
    <source>
        <dbReference type="ARBA" id="ARBA00022692"/>
    </source>
</evidence>
<dbReference type="GeneID" id="50019211"/>
<proteinExistence type="inferred from homology"/>
<reference evidence="12 13" key="1">
    <citation type="submission" date="2017-10" db="EMBL/GenBank/DDBJ databases">
        <title>genome sequences of Staph epi in chlorhexidine trial.</title>
        <authorList>
            <person name="Greninger A.L."/>
            <person name="Addetia A."/>
            <person name="Qin X."/>
            <person name="Zerr D."/>
        </authorList>
    </citation>
    <scope>NUCLEOTIDE SEQUENCE [LARGE SCALE GENOMIC DNA]</scope>
    <source>
        <strain evidence="12 13">SCH-17</strain>
    </source>
</reference>
<evidence type="ECO:0000313" key="14">
    <source>
        <dbReference type="Proteomes" id="UP000622362"/>
    </source>
</evidence>
<evidence type="ECO:0000256" key="3">
    <source>
        <dbReference type="ARBA" id="ARBA00022449"/>
    </source>
</evidence>
<evidence type="ECO:0000256" key="9">
    <source>
        <dbReference type="SAM" id="Phobius"/>
    </source>
</evidence>
<keyword evidence="3" id="KW-0050">Antiport</keyword>